<dbReference type="PANTHER" id="PTHR22600">
    <property type="entry name" value="BETA-HEXOSAMINIDASE"/>
    <property type="match status" value="1"/>
</dbReference>
<dbReference type="Pfam" id="PF00728">
    <property type="entry name" value="Glyco_hydro_20"/>
    <property type="match status" value="1"/>
</dbReference>
<evidence type="ECO:0000259" key="7">
    <source>
        <dbReference type="Pfam" id="PF00728"/>
    </source>
</evidence>
<dbReference type="Pfam" id="PF02838">
    <property type="entry name" value="Glyco_hydro_20b"/>
    <property type="match status" value="1"/>
</dbReference>
<dbReference type="InterPro" id="IPR025705">
    <property type="entry name" value="Beta_hexosaminidase_sua/sub"/>
</dbReference>
<feature type="domain" description="Glycoside hydrolase family 20 catalytic" evidence="7">
    <location>
        <begin position="159"/>
        <end position="525"/>
    </location>
</feature>
<dbReference type="EMBL" id="JBHUOJ010000007">
    <property type="protein sequence ID" value="MFD2832327.1"/>
    <property type="molecule type" value="Genomic_DNA"/>
</dbReference>
<keyword evidence="6" id="KW-0732">Signal</keyword>
<dbReference type="SUPFAM" id="SSF51445">
    <property type="entry name" value="(Trans)glycosidases"/>
    <property type="match status" value="1"/>
</dbReference>
<keyword evidence="4" id="KW-0378">Hydrolase</keyword>
<comment type="catalytic activity">
    <reaction evidence="1">
        <text>Hydrolysis of terminal non-reducing N-acetyl-D-hexosamine residues in N-acetyl-beta-D-hexosaminides.</text>
        <dbReference type="EC" id="3.2.1.52"/>
    </reaction>
</comment>
<accession>A0ABW5X0Z6</accession>
<organism evidence="9 10">
    <name type="scientific">Christiangramia antarctica</name>
    <dbReference type="NCBI Taxonomy" id="2058158"/>
    <lineage>
        <taxon>Bacteria</taxon>
        <taxon>Pseudomonadati</taxon>
        <taxon>Bacteroidota</taxon>
        <taxon>Flavobacteriia</taxon>
        <taxon>Flavobacteriales</taxon>
        <taxon>Flavobacteriaceae</taxon>
        <taxon>Christiangramia</taxon>
    </lineage>
</organism>
<evidence type="ECO:0000313" key="10">
    <source>
        <dbReference type="Proteomes" id="UP001597438"/>
    </source>
</evidence>
<evidence type="ECO:0000256" key="3">
    <source>
        <dbReference type="ARBA" id="ARBA00012663"/>
    </source>
</evidence>
<dbReference type="InterPro" id="IPR015883">
    <property type="entry name" value="Glyco_hydro_20_cat"/>
</dbReference>
<feature type="chain" id="PRO_5045537323" description="beta-N-acetylhexosaminidase" evidence="6">
    <location>
        <begin position="20"/>
        <end position="563"/>
    </location>
</feature>
<dbReference type="Gene3D" id="3.20.20.80">
    <property type="entry name" value="Glycosidases"/>
    <property type="match status" value="1"/>
</dbReference>
<evidence type="ECO:0000259" key="8">
    <source>
        <dbReference type="Pfam" id="PF02838"/>
    </source>
</evidence>
<feature type="domain" description="Beta-hexosaminidase bacterial type N-terminal" evidence="8">
    <location>
        <begin position="36"/>
        <end position="154"/>
    </location>
</feature>
<protein>
    <recommendedName>
        <fullName evidence="3">beta-N-acetylhexosaminidase</fullName>
        <ecNumber evidence="3">3.2.1.52</ecNumber>
    </recommendedName>
</protein>
<dbReference type="PROSITE" id="PS51257">
    <property type="entry name" value="PROKAR_LIPOPROTEIN"/>
    <property type="match status" value="1"/>
</dbReference>
<evidence type="ECO:0000256" key="2">
    <source>
        <dbReference type="ARBA" id="ARBA00006285"/>
    </source>
</evidence>
<comment type="similarity">
    <text evidence="2">Belongs to the glycosyl hydrolase 20 family.</text>
</comment>
<dbReference type="InterPro" id="IPR017853">
    <property type="entry name" value="GH"/>
</dbReference>
<dbReference type="PRINTS" id="PR00738">
    <property type="entry name" value="GLHYDRLASE20"/>
</dbReference>
<evidence type="ECO:0000256" key="4">
    <source>
        <dbReference type="ARBA" id="ARBA00022801"/>
    </source>
</evidence>
<keyword evidence="10" id="KW-1185">Reference proteome</keyword>
<evidence type="ECO:0000256" key="5">
    <source>
        <dbReference type="ARBA" id="ARBA00023295"/>
    </source>
</evidence>
<dbReference type="PANTHER" id="PTHR22600:SF57">
    <property type="entry name" value="BETA-N-ACETYLHEXOSAMINIDASE"/>
    <property type="match status" value="1"/>
</dbReference>
<evidence type="ECO:0000256" key="1">
    <source>
        <dbReference type="ARBA" id="ARBA00001231"/>
    </source>
</evidence>
<feature type="signal peptide" evidence="6">
    <location>
        <begin position="1"/>
        <end position="19"/>
    </location>
</feature>
<dbReference type="InterPro" id="IPR029018">
    <property type="entry name" value="Hex-like_dom2"/>
</dbReference>
<dbReference type="CDD" id="cd06563">
    <property type="entry name" value="GH20_chitobiase-like"/>
    <property type="match status" value="1"/>
</dbReference>
<name>A0ABW5X0Z6_9FLAO</name>
<proteinExistence type="inferred from homology"/>
<reference evidence="10" key="1">
    <citation type="journal article" date="2019" name="Int. J. Syst. Evol. Microbiol.">
        <title>The Global Catalogue of Microorganisms (GCM) 10K type strain sequencing project: providing services to taxonomists for standard genome sequencing and annotation.</title>
        <authorList>
            <consortium name="The Broad Institute Genomics Platform"/>
            <consortium name="The Broad Institute Genome Sequencing Center for Infectious Disease"/>
            <person name="Wu L."/>
            <person name="Ma J."/>
        </authorList>
    </citation>
    <scope>NUCLEOTIDE SEQUENCE [LARGE SCALE GENOMIC DNA]</scope>
    <source>
        <strain evidence="10">KCTC 52925</strain>
    </source>
</reference>
<keyword evidence="5" id="KW-0326">Glycosidase</keyword>
<dbReference type="Proteomes" id="UP001597438">
    <property type="component" value="Unassembled WGS sequence"/>
</dbReference>
<dbReference type="SUPFAM" id="SSF55545">
    <property type="entry name" value="beta-N-acetylhexosaminidase-like domain"/>
    <property type="match status" value="1"/>
</dbReference>
<dbReference type="RefSeq" id="WP_251740377.1">
    <property type="nucleotide sequence ID" value="NZ_JBHUOJ010000007.1"/>
</dbReference>
<comment type="caution">
    <text evidence="9">The sequence shown here is derived from an EMBL/GenBank/DDBJ whole genome shotgun (WGS) entry which is preliminary data.</text>
</comment>
<evidence type="ECO:0000256" key="6">
    <source>
        <dbReference type="SAM" id="SignalP"/>
    </source>
</evidence>
<sequence length="563" mass="64153">MIKKFALKISLLIFIPVLFFSCGNKYDTSENVVSDYNIIPKPEKLIPANGRFVLDENVKIEAKDGLQNEVEYFKEYLTTSNPGLKFGSGSRKMIRMDIDAALGNEEAYNLLISPDEIKISGATAKGIFYALQSLKQLRMEEDGLVMFPSVNITDSPRLAYRGMHLDVARHFFDVGDVKKYLDILALHKINTFHWHLTEDQGWRIEIKQYPKLTEIGAFRNGTINGKYPGDSNDNKRYGGFYTQEEIKDVLAYAEKRHITVIPEIEMPGHGIAAIAAYPYLSCFPEEKTVVPENMMSKGGKEKQANGQPKIVQESWGVYEDVFCAGSDSTFTFLENVIDEVAALFPSEYIHIGGDECPKANWERCPKCQQRMADLGLKDEHELQSYFIQRMEKYINSKGKKIIGWDEILEGGLAPNATVMSWRGEEGGIEAAKQKHDVIMTPTGYFYFDYHQAQDISKEPLGIGGYLPLEKVYSYNPEPEALTSQETAYILGVQANVWTEYIEEFEKLEYMTLPRMAALAEVGWTQESQRNWEDFKKRLPGITKVYEANNYNYAKRVDEPLVKK</sequence>
<gene>
    <name evidence="9" type="ORF">ACFSYS_03450</name>
</gene>
<evidence type="ECO:0000313" key="9">
    <source>
        <dbReference type="EMBL" id="MFD2832327.1"/>
    </source>
</evidence>
<dbReference type="InterPro" id="IPR015882">
    <property type="entry name" value="HEX_bac_N"/>
</dbReference>
<dbReference type="Gene3D" id="3.30.379.10">
    <property type="entry name" value="Chitobiase/beta-hexosaminidase domain 2-like"/>
    <property type="match status" value="1"/>
</dbReference>
<dbReference type="EC" id="3.2.1.52" evidence="3"/>